<keyword evidence="1" id="KW-0255">Endonuclease</keyword>
<dbReference type="GO" id="GO:0004519">
    <property type="term" value="F:endonuclease activity"/>
    <property type="evidence" value="ECO:0007669"/>
    <property type="project" value="UniProtKB-KW"/>
</dbReference>
<organism evidence="1">
    <name type="scientific">Roseihalotalea indica</name>
    <dbReference type="NCBI Taxonomy" id="2867963"/>
    <lineage>
        <taxon>Bacteria</taxon>
        <taxon>Pseudomonadati</taxon>
        <taxon>Bacteroidota</taxon>
        <taxon>Cytophagia</taxon>
        <taxon>Cytophagales</taxon>
        <taxon>Catalimonadaceae</taxon>
        <taxon>Roseihalotalea</taxon>
    </lineage>
</organism>
<protein>
    <submittedName>
        <fullName evidence="1">Uma2 family endonuclease</fullName>
    </submittedName>
</protein>
<proteinExistence type="predicted"/>
<name>A0AA49JJJ8_9BACT</name>
<dbReference type="Gene3D" id="3.90.1570.10">
    <property type="entry name" value="tt1808, chain A"/>
    <property type="match status" value="1"/>
</dbReference>
<sequence length="54" mass="6372">MENGVRLGWLVFLNDKKAYVYRPNQVVEELQRYDQSLLGEEVLSGFTFDLHILK</sequence>
<reference evidence="1" key="1">
    <citation type="journal article" date="2023" name="Comput. Struct. Biotechnol. J.">
        <title>Discovery of a novel marine Bacteroidetes with a rich repertoire of carbohydrate-active enzymes.</title>
        <authorList>
            <person name="Chen B."/>
            <person name="Liu G."/>
            <person name="Chen Q."/>
            <person name="Wang H."/>
            <person name="Liu L."/>
            <person name="Tang K."/>
        </authorList>
    </citation>
    <scope>NUCLEOTIDE SEQUENCE</scope>
    <source>
        <strain evidence="1">TK19036</strain>
    </source>
</reference>
<dbReference type="InterPro" id="IPR011335">
    <property type="entry name" value="Restrct_endonuc-II-like"/>
</dbReference>
<dbReference type="EMBL" id="CP120682">
    <property type="protein sequence ID" value="WKN39825.1"/>
    <property type="molecule type" value="Genomic_DNA"/>
</dbReference>
<accession>A0AA49JJJ8</accession>
<evidence type="ECO:0000313" key="1">
    <source>
        <dbReference type="EMBL" id="WKN39825.1"/>
    </source>
</evidence>
<keyword evidence="1" id="KW-0540">Nuclease</keyword>
<dbReference type="InterPro" id="IPR012296">
    <property type="entry name" value="Nuclease_put_TT1808"/>
</dbReference>
<dbReference type="SUPFAM" id="SSF52980">
    <property type="entry name" value="Restriction endonuclease-like"/>
    <property type="match status" value="1"/>
</dbReference>
<gene>
    <name evidence="1" type="ORF">K4G66_14105</name>
</gene>
<reference evidence="1" key="2">
    <citation type="journal article" date="2024" name="Antonie Van Leeuwenhoek">
        <title>Roseihalotalea indica gen. nov., sp. nov., a halophilic Bacteroidetes from mesopelagic Southwest Indian Ocean with higher carbohydrate metabolic potential.</title>
        <authorList>
            <person name="Chen B."/>
            <person name="Zhang M."/>
            <person name="Lin D."/>
            <person name="Ye J."/>
            <person name="Tang K."/>
        </authorList>
    </citation>
    <scope>NUCLEOTIDE SEQUENCE</scope>
    <source>
        <strain evidence="1">TK19036</strain>
    </source>
</reference>
<keyword evidence="1" id="KW-0378">Hydrolase</keyword>
<dbReference type="AlphaFoldDB" id="A0AA49JJJ8"/>